<dbReference type="PANTHER" id="PTHR47706">
    <property type="entry name" value="NMRA-LIKE FAMILY PROTEIN"/>
    <property type="match status" value="1"/>
</dbReference>
<evidence type="ECO:0000256" key="2">
    <source>
        <dbReference type="ARBA" id="ARBA00023002"/>
    </source>
</evidence>
<keyword evidence="1" id="KW-0521">NADP</keyword>
<evidence type="ECO:0000313" key="4">
    <source>
        <dbReference type="EMBL" id="OTA34890.1"/>
    </source>
</evidence>
<gene>
    <name evidence="4" type="ORF">BTJ68_05598</name>
</gene>
<proteinExistence type="predicted"/>
<dbReference type="Gene3D" id="3.90.25.10">
    <property type="entry name" value="UDP-galactose 4-epimerase, domain 1"/>
    <property type="match status" value="1"/>
</dbReference>
<dbReference type="Gene3D" id="3.40.50.720">
    <property type="entry name" value="NAD(P)-binding Rossmann-like Domain"/>
    <property type="match status" value="1"/>
</dbReference>
<dbReference type="SUPFAM" id="SSF51735">
    <property type="entry name" value="NAD(P)-binding Rossmann-fold domains"/>
    <property type="match status" value="1"/>
</dbReference>
<dbReference type="Proteomes" id="UP000194280">
    <property type="component" value="Unassembled WGS sequence"/>
</dbReference>
<dbReference type="AlphaFoldDB" id="A0A1Z5TFW9"/>
<sequence length="302" mass="33313">MQPIKNVAILGADGKLGPAVLEALVSASFTVTVLKRQSSKSSDEHCPTSVKVARVPDDLNVESLATTLQGHDALVITIKGSQTEVQKKLADAAVQAGVRRMIPADFGSCDSSTTEAQELVPLFKHKADLRQYLQTLAAQHKSFNWTSLVTGHFFDWSLPFIHIHLADRRADVLDAGEHRCSMSTLARIGEATVQVLRKPEVTENQMLYVQSFCVSQNAIVKAFEKATANDKWTVEKYDADDFREREKARASKGDAEAVEELVYYLGVVDGDWTKKKGFAMELLDLNDEDVEAVAKDVVARFS</sequence>
<dbReference type="EMBL" id="MUNK01000052">
    <property type="protein sequence ID" value="OTA34890.1"/>
    <property type="molecule type" value="Genomic_DNA"/>
</dbReference>
<dbReference type="InterPro" id="IPR051609">
    <property type="entry name" value="NmrA/Isoflavone_reductase-like"/>
</dbReference>
<comment type="caution">
    <text evidence="4">The sequence shown here is derived from an EMBL/GenBank/DDBJ whole genome shotgun (WGS) entry which is preliminary data.</text>
</comment>
<name>A0A1Z5TFW9_HORWE</name>
<evidence type="ECO:0000313" key="5">
    <source>
        <dbReference type="Proteomes" id="UP000194280"/>
    </source>
</evidence>
<dbReference type="STRING" id="1157616.A0A1Z5TFW9"/>
<keyword evidence="2" id="KW-0560">Oxidoreductase</keyword>
<dbReference type="InterPro" id="IPR036291">
    <property type="entry name" value="NAD(P)-bd_dom_sf"/>
</dbReference>
<keyword evidence="5" id="KW-1185">Reference proteome</keyword>
<dbReference type="InterPro" id="IPR008030">
    <property type="entry name" value="NmrA-like"/>
</dbReference>
<dbReference type="InParanoid" id="A0A1Z5TFW9"/>
<dbReference type="CDD" id="cd05259">
    <property type="entry name" value="PCBER_SDR_a"/>
    <property type="match status" value="1"/>
</dbReference>
<dbReference type="GO" id="GO:0016491">
    <property type="term" value="F:oxidoreductase activity"/>
    <property type="evidence" value="ECO:0007669"/>
    <property type="project" value="UniProtKB-KW"/>
</dbReference>
<evidence type="ECO:0000256" key="1">
    <source>
        <dbReference type="ARBA" id="ARBA00022857"/>
    </source>
</evidence>
<reference evidence="4 5" key="1">
    <citation type="submission" date="2017-01" db="EMBL/GenBank/DDBJ databases">
        <title>The recent genome duplication of the halophilic yeast Hortaea werneckii: insights from long-read sequencing.</title>
        <authorList>
            <person name="Sinha S."/>
            <person name="Flibotte S."/>
            <person name="Neira M."/>
            <person name="Lenassi M."/>
            <person name="Gostincar C."/>
            <person name="Stajich J.E."/>
            <person name="Nislow C.E."/>
        </authorList>
    </citation>
    <scope>NUCLEOTIDE SEQUENCE [LARGE SCALE GENOMIC DNA]</scope>
    <source>
        <strain evidence="4 5">EXF-2000</strain>
    </source>
</reference>
<evidence type="ECO:0000259" key="3">
    <source>
        <dbReference type="Pfam" id="PF05368"/>
    </source>
</evidence>
<dbReference type="OrthoDB" id="9984533at2759"/>
<dbReference type="Pfam" id="PF05368">
    <property type="entry name" value="NmrA"/>
    <property type="match status" value="1"/>
</dbReference>
<protein>
    <recommendedName>
        <fullName evidence="3">NmrA-like domain-containing protein</fullName>
    </recommendedName>
</protein>
<feature type="domain" description="NmrA-like" evidence="3">
    <location>
        <begin position="5"/>
        <end position="228"/>
    </location>
</feature>
<organism evidence="4 5">
    <name type="scientific">Hortaea werneckii EXF-2000</name>
    <dbReference type="NCBI Taxonomy" id="1157616"/>
    <lineage>
        <taxon>Eukaryota</taxon>
        <taxon>Fungi</taxon>
        <taxon>Dikarya</taxon>
        <taxon>Ascomycota</taxon>
        <taxon>Pezizomycotina</taxon>
        <taxon>Dothideomycetes</taxon>
        <taxon>Dothideomycetidae</taxon>
        <taxon>Mycosphaerellales</taxon>
        <taxon>Teratosphaeriaceae</taxon>
        <taxon>Hortaea</taxon>
    </lineage>
</organism>
<dbReference type="VEuPathDB" id="FungiDB:BTJ68_05598"/>
<accession>A0A1Z5TFW9</accession>
<dbReference type="PANTHER" id="PTHR47706:SF9">
    <property type="entry name" value="NMRA-LIKE DOMAIN-CONTAINING PROTEIN-RELATED"/>
    <property type="match status" value="1"/>
</dbReference>
<dbReference type="InterPro" id="IPR045312">
    <property type="entry name" value="PCBER-like"/>
</dbReference>